<dbReference type="RefSeq" id="WP_230666929.1">
    <property type="nucleotide sequence ID" value="NZ_JAJNAY010000001.1"/>
</dbReference>
<proteinExistence type="predicted"/>
<gene>
    <name evidence="1" type="ORF">LO744_02155</name>
</gene>
<dbReference type="Proteomes" id="UP001108025">
    <property type="component" value="Unassembled WGS sequence"/>
</dbReference>
<sequence length="218" mass="24972">MIYKKYIYIIFAGIMFMSCSHDDISEELEVDNIVTDNTVTRVEDIRTLEKAHFQKEVQFLEDEKVYKSKEEIIAEFTIINKKAPTVHGPFTQTVRKPAYSSRPGGNQPFTANIIYNGVGSYPASGSYVAEIYDYKFKIRLPPEAFHAFTESIDVIGYSNYTTQTVGYNAQPPIIENGALYFNVNTYGIILKYNYVGQLINFPISITDNKTLTYYYLTM</sequence>
<evidence type="ECO:0000313" key="2">
    <source>
        <dbReference type="Proteomes" id="UP001108025"/>
    </source>
</evidence>
<protein>
    <submittedName>
        <fullName evidence="1">Uncharacterized protein</fullName>
    </submittedName>
</protein>
<accession>A0A9Q3YY01</accession>
<keyword evidence="2" id="KW-1185">Reference proteome</keyword>
<reference evidence="1" key="1">
    <citation type="submission" date="2021-11" db="EMBL/GenBank/DDBJ databases">
        <title>Description of novel Chryseobacterium species.</title>
        <authorList>
            <person name="Saticioglu I.B."/>
            <person name="Ay H."/>
            <person name="Altun S."/>
            <person name="Duman M."/>
        </authorList>
    </citation>
    <scope>NUCLEOTIDE SEQUENCE</scope>
    <source>
        <strain evidence="1">C-17</strain>
    </source>
</reference>
<dbReference type="AlphaFoldDB" id="A0A9Q3YY01"/>
<organism evidence="1 2">
    <name type="scientific">Chryseobacterium turcicum</name>
    <dbReference type="NCBI Taxonomy" id="2898076"/>
    <lineage>
        <taxon>Bacteria</taxon>
        <taxon>Pseudomonadati</taxon>
        <taxon>Bacteroidota</taxon>
        <taxon>Flavobacteriia</taxon>
        <taxon>Flavobacteriales</taxon>
        <taxon>Weeksellaceae</taxon>
        <taxon>Chryseobacterium group</taxon>
        <taxon>Chryseobacterium</taxon>
    </lineage>
</organism>
<dbReference type="EMBL" id="JAJNAY010000001">
    <property type="protein sequence ID" value="MCD1115680.1"/>
    <property type="molecule type" value="Genomic_DNA"/>
</dbReference>
<comment type="caution">
    <text evidence="1">The sequence shown here is derived from an EMBL/GenBank/DDBJ whole genome shotgun (WGS) entry which is preliminary data.</text>
</comment>
<evidence type="ECO:0000313" key="1">
    <source>
        <dbReference type="EMBL" id="MCD1115680.1"/>
    </source>
</evidence>
<name>A0A9Q3YY01_9FLAO</name>
<dbReference type="PROSITE" id="PS51257">
    <property type="entry name" value="PROKAR_LIPOPROTEIN"/>
    <property type="match status" value="1"/>
</dbReference>